<dbReference type="OrthoDB" id="5419795at2759"/>
<accession>A0A3N4KP68</accession>
<evidence type="ECO:0000256" key="1">
    <source>
        <dbReference type="SAM" id="MobiDB-lite"/>
    </source>
</evidence>
<dbReference type="EMBL" id="ML119129">
    <property type="protein sequence ID" value="RPB12290.1"/>
    <property type="molecule type" value="Genomic_DNA"/>
</dbReference>
<proteinExistence type="predicted"/>
<dbReference type="InParanoid" id="A0A3N4KP68"/>
<feature type="region of interest" description="Disordered" evidence="1">
    <location>
        <begin position="139"/>
        <end position="334"/>
    </location>
</feature>
<keyword evidence="3" id="KW-1185">Reference proteome</keyword>
<feature type="compositionally biased region" description="Basic and acidic residues" evidence="1">
    <location>
        <begin position="97"/>
        <end position="107"/>
    </location>
</feature>
<reference evidence="2 3" key="1">
    <citation type="journal article" date="2018" name="Nat. Ecol. Evol.">
        <title>Pezizomycetes genomes reveal the molecular basis of ectomycorrhizal truffle lifestyle.</title>
        <authorList>
            <person name="Murat C."/>
            <person name="Payen T."/>
            <person name="Noel B."/>
            <person name="Kuo A."/>
            <person name="Morin E."/>
            <person name="Chen J."/>
            <person name="Kohler A."/>
            <person name="Krizsan K."/>
            <person name="Balestrini R."/>
            <person name="Da Silva C."/>
            <person name="Montanini B."/>
            <person name="Hainaut M."/>
            <person name="Levati E."/>
            <person name="Barry K.W."/>
            <person name="Belfiori B."/>
            <person name="Cichocki N."/>
            <person name="Clum A."/>
            <person name="Dockter R.B."/>
            <person name="Fauchery L."/>
            <person name="Guy J."/>
            <person name="Iotti M."/>
            <person name="Le Tacon F."/>
            <person name="Lindquist E.A."/>
            <person name="Lipzen A."/>
            <person name="Malagnac F."/>
            <person name="Mello A."/>
            <person name="Molinier V."/>
            <person name="Miyauchi S."/>
            <person name="Poulain J."/>
            <person name="Riccioni C."/>
            <person name="Rubini A."/>
            <person name="Sitrit Y."/>
            <person name="Splivallo R."/>
            <person name="Traeger S."/>
            <person name="Wang M."/>
            <person name="Zifcakova L."/>
            <person name="Wipf D."/>
            <person name="Zambonelli A."/>
            <person name="Paolocci F."/>
            <person name="Nowrousian M."/>
            <person name="Ottonello S."/>
            <person name="Baldrian P."/>
            <person name="Spatafora J.W."/>
            <person name="Henrissat B."/>
            <person name="Nagy L.G."/>
            <person name="Aury J.M."/>
            <person name="Wincker P."/>
            <person name="Grigoriev I.V."/>
            <person name="Bonfante P."/>
            <person name="Martin F.M."/>
        </authorList>
    </citation>
    <scope>NUCLEOTIDE SEQUENCE [LARGE SCALE GENOMIC DNA]</scope>
    <source>
        <strain evidence="2 3">CCBAS932</strain>
    </source>
</reference>
<feature type="compositionally biased region" description="Polar residues" evidence="1">
    <location>
        <begin position="257"/>
        <end position="278"/>
    </location>
</feature>
<evidence type="ECO:0000313" key="2">
    <source>
        <dbReference type="EMBL" id="RPB12290.1"/>
    </source>
</evidence>
<gene>
    <name evidence="2" type="ORF">P167DRAFT_545521</name>
</gene>
<feature type="compositionally biased region" description="Polar residues" evidence="1">
    <location>
        <begin position="37"/>
        <end position="68"/>
    </location>
</feature>
<feature type="compositionally biased region" description="Polar residues" evidence="1">
    <location>
        <begin position="205"/>
        <end position="214"/>
    </location>
</feature>
<dbReference type="Proteomes" id="UP000277580">
    <property type="component" value="Unassembled WGS sequence"/>
</dbReference>
<feature type="compositionally biased region" description="Polar residues" evidence="1">
    <location>
        <begin position="173"/>
        <end position="189"/>
    </location>
</feature>
<organism evidence="2 3">
    <name type="scientific">Morchella conica CCBAS932</name>
    <dbReference type="NCBI Taxonomy" id="1392247"/>
    <lineage>
        <taxon>Eukaryota</taxon>
        <taxon>Fungi</taxon>
        <taxon>Dikarya</taxon>
        <taxon>Ascomycota</taxon>
        <taxon>Pezizomycotina</taxon>
        <taxon>Pezizomycetes</taxon>
        <taxon>Pezizales</taxon>
        <taxon>Morchellaceae</taxon>
        <taxon>Morchella</taxon>
    </lineage>
</organism>
<feature type="compositionally biased region" description="Pro residues" evidence="1">
    <location>
        <begin position="143"/>
        <end position="161"/>
    </location>
</feature>
<dbReference type="AlphaFoldDB" id="A0A3N4KP68"/>
<sequence>MVFQYPLELLDSYLHPKPALTAEESTPQAATPAPAMSTVSRAPSQMGSSHRTSTAGPGNGHFSTTAPSEISRAGYFSNSATPRGEVRSRTKVVTSQKSEHTVYDTKSPRGPGPHGSRLSSDAGSRPTHIQAYTAADIAAGLCPNPPPRPNTPSRPNPPPRASTPGAPRREGTKGSTSNVPSLASTADGDTSSERRERTRNWVSYAPSQSSTTNGVLGLGRRPSIGSMRGPVFQNPGLGATPRRTSQRQGASDPRARQSASDLHARQSSSDLRARQGSSDPRAAAAPSMVYGGAGEASGRRGEPSLPRRSGGGESGRTLKSAMKGVGTGERGKSVKFAKEKSTKYYHGAGN</sequence>
<feature type="region of interest" description="Disordered" evidence="1">
    <location>
        <begin position="18"/>
        <end position="125"/>
    </location>
</feature>
<evidence type="ECO:0000313" key="3">
    <source>
        <dbReference type="Proteomes" id="UP000277580"/>
    </source>
</evidence>
<name>A0A3N4KP68_9PEZI</name>
<protein>
    <submittedName>
        <fullName evidence="2">Uncharacterized protein</fullName>
    </submittedName>
</protein>